<evidence type="ECO:0000313" key="2">
    <source>
        <dbReference type="EMBL" id="AHE56638.1"/>
    </source>
</evidence>
<name>W0AK16_9SPHN</name>
<dbReference type="HOGENOM" id="CLU_046006_6_1_5"/>
<dbReference type="eggNOG" id="COG0346">
    <property type="taxonomic scope" value="Bacteria"/>
</dbReference>
<organism evidence="2 3">
    <name type="scientific">Sphingomonas sanxanigenens DSM 19645 = NX02</name>
    <dbReference type="NCBI Taxonomy" id="1123269"/>
    <lineage>
        <taxon>Bacteria</taxon>
        <taxon>Pseudomonadati</taxon>
        <taxon>Pseudomonadota</taxon>
        <taxon>Alphaproteobacteria</taxon>
        <taxon>Sphingomonadales</taxon>
        <taxon>Sphingomonadaceae</taxon>
        <taxon>Sphingomonas</taxon>
    </lineage>
</organism>
<dbReference type="OrthoDB" id="9807407at2"/>
<dbReference type="PATRIC" id="fig|1123269.5.peg.4932"/>
<dbReference type="Gene3D" id="3.10.180.10">
    <property type="entry name" value="2,3-Dihydroxybiphenyl 1,2-Dioxygenase, domain 1"/>
    <property type="match status" value="1"/>
</dbReference>
<dbReference type="CDD" id="cd07262">
    <property type="entry name" value="VOC_like"/>
    <property type="match status" value="1"/>
</dbReference>
<sequence>MASDNWHIDHSGIGVADIDRSIRFYDAALATLGMRPLMRITPERAPATDVDAAIGGVGYGSTYPVFWIDIFHPHGVRQHTAFRAISHAEVDAFHRAAIAAGGIDNGRPGLREGGYPAAYYAAFVLDPDGNNIEAVFREG</sequence>
<keyword evidence="3" id="KW-1185">Reference proteome</keyword>
<reference evidence="2 3" key="1">
    <citation type="submission" date="2013-07" db="EMBL/GenBank/DDBJ databases">
        <title>Completed genome of Sphingomonas sanxanigenens NX02.</title>
        <authorList>
            <person name="Ma T."/>
            <person name="Huang H."/>
            <person name="Wu M."/>
            <person name="Li X."/>
            <person name="Li G."/>
        </authorList>
    </citation>
    <scope>NUCLEOTIDE SEQUENCE [LARGE SCALE GENOMIC DNA]</scope>
    <source>
        <strain evidence="2 3">NX02</strain>
    </source>
</reference>
<dbReference type="Proteomes" id="UP000018851">
    <property type="component" value="Chromosome"/>
</dbReference>
<feature type="domain" description="VOC" evidence="1">
    <location>
        <begin position="7"/>
        <end position="137"/>
    </location>
</feature>
<dbReference type="InterPro" id="IPR004360">
    <property type="entry name" value="Glyas_Fos-R_dOase_dom"/>
</dbReference>
<proteinExistence type="predicted"/>
<dbReference type="AlphaFoldDB" id="W0AK16"/>
<dbReference type="SUPFAM" id="SSF54593">
    <property type="entry name" value="Glyoxalase/Bleomycin resistance protein/Dihydroxybiphenyl dioxygenase"/>
    <property type="match status" value="1"/>
</dbReference>
<evidence type="ECO:0000259" key="1">
    <source>
        <dbReference type="PROSITE" id="PS51819"/>
    </source>
</evidence>
<gene>
    <name evidence="2" type="ORF">NX02_25155</name>
</gene>
<dbReference type="KEGG" id="ssan:NX02_25155"/>
<dbReference type="EMBL" id="CP006644">
    <property type="protein sequence ID" value="AHE56638.1"/>
    <property type="molecule type" value="Genomic_DNA"/>
</dbReference>
<protein>
    <recommendedName>
        <fullName evidence="1">VOC domain-containing protein</fullName>
    </recommendedName>
</protein>
<dbReference type="STRING" id="1123269.NX02_25155"/>
<dbReference type="PANTHER" id="PTHR35006:SF2">
    <property type="entry name" value="GLYOXALASE FAMILY PROTEIN (AFU_ORTHOLOGUE AFUA_5G14830)"/>
    <property type="match status" value="1"/>
</dbReference>
<dbReference type="Pfam" id="PF00903">
    <property type="entry name" value="Glyoxalase"/>
    <property type="match status" value="1"/>
</dbReference>
<dbReference type="InterPro" id="IPR029068">
    <property type="entry name" value="Glyas_Bleomycin-R_OHBP_Dase"/>
</dbReference>
<dbReference type="PANTHER" id="PTHR35006">
    <property type="entry name" value="GLYOXALASE FAMILY PROTEIN (AFU_ORTHOLOGUE AFUA_5G14830)"/>
    <property type="match status" value="1"/>
</dbReference>
<accession>W0AK16</accession>
<evidence type="ECO:0000313" key="3">
    <source>
        <dbReference type="Proteomes" id="UP000018851"/>
    </source>
</evidence>
<dbReference type="InterPro" id="IPR037523">
    <property type="entry name" value="VOC_core"/>
</dbReference>
<dbReference type="PROSITE" id="PS51819">
    <property type="entry name" value="VOC"/>
    <property type="match status" value="1"/>
</dbReference>
<dbReference type="RefSeq" id="WP_039996814.1">
    <property type="nucleotide sequence ID" value="NZ_CP006644.1"/>
</dbReference>